<name>A0ABZ2J843_9CHLR</name>
<dbReference type="SUPFAM" id="SSF57783">
    <property type="entry name" value="Zinc beta-ribbon"/>
    <property type="match status" value="1"/>
</dbReference>
<evidence type="ECO:0000259" key="2">
    <source>
        <dbReference type="Pfam" id="PF13091"/>
    </source>
</evidence>
<evidence type="ECO:0000259" key="1">
    <source>
        <dbReference type="Pfam" id="PF01396"/>
    </source>
</evidence>
<evidence type="ECO:0000313" key="4">
    <source>
        <dbReference type="Proteomes" id="UP001375370"/>
    </source>
</evidence>
<dbReference type="Pfam" id="PF01396">
    <property type="entry name" value="Zn_ribbon_Top1"/>
    <property type="match status" value="1"/>
</dbReference>
<protein>
    <submittedName>
        <fullName evidence="3">Phospholipase D-like domain-containing protein</fullName>
    </submittedName>
</protein>
<dbReference type="EMBL" id="CP146612">
    <property type="protein sequence ID" value="WWX25742.1"/>
    <property type="molecule type" value="Genomic_DNA"/>
</dbReference>
<dbReference type="Gene3D" id="3.30.65.10">
    <property type="entry name" value="Bacterial Topoisomerase I, domain 1"/>
    <property type="match status" value="1"/>
</dbReference>
<evidence type="ECO:0000313" key="3">
    <source>
        <dbReference type="EMBL" id="WWX25742.1"/>
    </source>
</evidence>
<sequence>MAEFLATKGVAHYIDNIIVHARQKLFIVSPYLKLSKYFTERIVEANNRAVNIYVIYGKKELTPSEKQFLSQLKYVKVYYCKELHAKCYGNEQMMLISSMNLHEYSENNNREMGISITLERDKQLYEQILEEIKSIVGISKQHVNSAELLKEFTIEIDSPKVSEPSISYPKMVCPKCGKDLVQRTANKGQRAGQVFMGCSGYPSCRYSISTH</sequence>
<organism evidence="3 4">
    <name type="scientific">Candidatus Dehalogenimonas loeffleri</name>
    <dbReference type="NCBI Taxonomy" id="3127115"/>
    <lineage>
        <taxon>Bacteria</taxon>
        <taxon>Bacillati</taxon>
        <taxon>Chloroflexota</taxon>
        <taxon>Dehalococcoidia</taxon>
        <taxon>Dehalococcoidales</taxon>
        <taxon>Dehalococcoidaceae</taxon>
        <taxon>Dehalogenimonas</taxon>
    </lineage>
</organism>
<dbReference type="Pfam" id="PF13091">
    <property type="entry name" value="PLDc_2"/>
    <property type="match status" value="1"/>
</dbReference>
<dbReference type="RefSeq" id="WP_338738215.1">
    <property type="nucleotide sequence ID" value="NZ_CP146612.1"/>
</dbReference>
<proteinExistence type="predicted"/>
<dbReference type="InterPro" id="IPR025202">
    <property type="entry name" value="PLD-like_dom"/>
</dbReference>
<gene>
    <name evidence="3" type="ORF">V8247_01875</name>
</gene>
<keyword evidence="4" id="KW-1185">Reference proteome</keyword>
<dbReference type="Proteomes" id="UP001375370">
    <property type="component" value="Chromosome"/>
</dbReference>
<dbReference type="SUPFAM" id="SSF56024">
    <property type="entry name" value="Phospholipase D/nuclease"/>
    <property type="match status" value="1"/>
</dbReference>
<accession>A0ABZ2J843</accession>
<reference evidence="3 4" key="1">
    <citation type="submission" date="2024-03" db="EMBL/GenBank/DDBJ databases">
        <title>A Dehalogenimonas Isolated from Estuarine Sediments Dihaloeliminates Chlorinated Alkanes.</title>
        <authorList>
            <person name="Yang Y."/>
            <person name="Wang H."/>
        </authorList>
    </citation>
    <scope>NUCLEOTIDE SEQUENCE [LARGE SCALE GENOMIC DNA]</scope>
    <source>
        <strain evidence="3 4">W</strain>
    </source>
</reference>
<feature type="domain" description="DNA topoisomerase type IA zn finger" evidence="1">
    <location>
        <begin position="172"/>
        <end position="209"/>
    </location>
</feature>
<dbReference type="InterPro" id="IPR013498">
    <property type="entry name" value="Topo_IA_Znf"/>
</dbReference>
<feature type="domain" description="Phospholipase D-like" evidence="2">
    <location>
        <begin position="16"/>
        <end position="131"/>
    </location>
</feature>
<dbReference type="Gene3D" id="3.30.870.10">
    <property type="entry name" value="Endonuclease Chain A"/>
    <property type="match status" value="1"/>
</dbReference>